<keyword evidence="3 6" id="KW-1133">Transmembrane helix</keyword>
<dbReference type="PANTHER" id="PTHR46641">
    <property type="entry name" value="FMRFAMIDE RECEPTOR-RELATED"/>
    <property type="match status" value="1"/>
</dbReference>
<keyword evidence="2 6" id="KW-0812">Transmembrane</keyword>
<proteinExistence type="predicted"/>
<comment type="subcellular location">
    <subcellularLocation>
        <location evidence="1">Membrane</location>
    </subcellularLocation>
</comment>
<dbReference type="PROSITE" id="PS50262">
    <property type="entry name" value="G_PROTEIN_RECEP_F1_2"/>
    <property type="match status" value="1"/>
</dbReference>
<feature type="transmembrane region" description="Helical" evidence="6">
    <location>
        <begin position="36"/>
        <end position="55"/>
    </location>
</feature>
<protein>
    <recommendedName>
        <fullName evidence="7">G-protein coupled receptors family 1 profile domain-containing protein</fullName>
    </recommendedName>
</protein>
<evidence type="ECO:0000259" key="7">
    <source>
        <dbReference type="PROSITE" id="PS50262"/>
    </source>
</evidence>
<evidence type="ECO:0000256" key="1">
    <source>
        <dbReference type="ARBA" id="ARBA00004370"/>
    </source>
</evidence>
<evidence type="ECO:0000256" key="4">
    <source>
        <dbReference type="ARBA" id="ARBA00023136"/>
    </source>
</evidence>
<dbReference type="Gene3D" id="1.20.1070.10">
    <property type="entry name" value="Rhodopsin 7-helix transmembrane proteins"/>
    <property type="match status" value="1"/>
</dbReference>
<dbReference type="Pfam" id="PF00001">
    <property type="entry name" value="7tm_1"/>
    <property type="match status" value="1"/>
</dbReference>
<evidence type="ECO:0000313" key="8">
    <source>
        <dbReference type="EMBL" id="CAL5140628.1"/>
    </source>
</evidence>
<feature type="transmembrane region" description="Helical" evidence="6">
    <location>
        <begin position="207"/>
        <end position="228"/>
    </location>
</feature>
<dbReference type="InterPro" id="IPR017452">
    <property type="entry name" value="GPCR_Rhodpsn_7TM"/>
</dbReference>
<dbReference type="SUPFAM" id="SSF81321">
    <property type="entry name" value="Family A G protein-coupled receptor-like"/>
    <property type="match status" value="1"/>
</dbReference>
<gene>
    <name evidence="8" type="ORF">CDAUBV1_LOCUS15933</name>
</gene>
<dbReference type="InterPro" id="IPR000276">
    <property type="entry name" value="GPCR_Rhodpsn"/>
</dbReference>
<dbReference type="GO" id="GO:0016020">
    <property type="term" value="C:membrane"/>
    <property type="evidence" value="ECO:0007669"/>
    <property type="project" value="UniProtKB-SubCell"/>
</dbReference>
<accession>A0AAV2TVF4</accession>
<evidence type="ECO:0000256" key="6">
    <source>
        <dbReference type="SAM" id="Phobius"/>
    </source>
</evidence>
<dbReference type="InterPro" id="IPR052954">
    <property type="entry name" value="GPCR-Ligand_Int"/>
</dbReference>
<feature type="transmembrane region" description="Helical" evidence="6">
    <location>
        <begin position="110"/>
        <end position="132"/>
    </location>
</feature>
<dbReference type="AlphaFoldDB" id="A0AAV2TVF4"/>
<feature type="transmembrane region" description="Helical" evidence="6">
    <location>
        <begin position="67"/>
        <end position="90"/>
    </location>
</feature>
<feature type="transmembrane region" description="Helical" evidence="6">
    <location>
        <begin position="153"/>
        <end position="176"/>
    </location>
</feature>
<dbReference type="GO" id="GO:0004930">
    <property type="term" value="F:G protein-coupled receptor activity"/>
    <property type="evidence" value="ECO:0007669"/>
    <property type="project" value="InterPro"/>
</dbReference>
<dbReference type="EMBL" id="CAXLJL010000756">
    <property type="protein sequence ID" value="CAL5140628.1"/>
    <property type="molecule type" value="Genomic_DNA"/>
</dbReference>
<comment type="caution">
    <text evidence="8">The sequence shown here is derived from an EMBL/GenBank/DDBJ whole genome shotgun (WGS) entry which is preliminary data.</text>
</comment>
<feature type="region of interest" description="Disordered" evidence="5">
    <location>
        <begin position="418"/>
        <end position="437"/>
    </location>
</feature>
<evidence type="ECO:0000256" key="2">
    <source>
        <dbReference type="ARBA" id="ARBA00022692"/>
    </source>
</evidence>
<keyword evidence="4 6" id="KW-0472">Membrane</keyword>
<evidence type="ECO:0000313" key="9">
    <source>
        <dbReference type="Proteomes" id="UP001497525"/>
    </source>
</evidence>
<name>A0AAV2TVF4_CALDB</name>
<dbReference type="Proteomes" id="UP001497525">
    <property type="component" value="Unassembled WGS sequence"/>
</dbReference>
<evidence type="ECO:0000256" key="3">
    <source>
        <dbReference type="ARBA" id="ARBA00022989"/>
    </source>
</evidence>
<feature type="domain" description="G-protein coupled receptors family 1 profile" evidence="7">
    <location>
        <begin position="46"/>
        <end position="278"/>
    </location>
</feature>
<reference evidence="8" key="1">
    <citation type="submission" date="2024-06" db="EMBL/GenBank/DDBJ databases">
        <authorList>
            <person name="Liu X."/>
            <person name="Lenzi L."/>
            <person name="Haldenby T S."/>
            <person name="Uol C."/>
        </authorList>
    </citation>
    <scope>NUCLEOTIDE SEQUENCE</scope>
</reference>
<feature type="transmembrane region" description="Helical" evidence="6">
    <location>
        <begin position="268"/>
        <end position="291"/>
    </location>
</feature>
<evidence type="ECO:0000256" key="5">
    <source>
        <dbReference type="SAM" id="MobiDB-lite"/>
    </source>
</evidence>
<sequence length="458" mass="51760">MNESENISVWDRYNSSDLLFFERFAPHVSIIERINYPLWAIPGIPGGILSIMVWSSRAMRRGGSAAAAIYQMFLGVVDVSFFLIQINWYLHVAWQLGILDHPVICQVFPVFNYLIQYLSPCLTFTFTLERYLAIAHPFRSQHYLIRAAEKGAFKVIGIVVSVCLCMASVQAFVFTYTGDQCTTQDYINDPDSIASSLYRNWTVFTEVFYFFCLPVTCLVLNILVIHVLHRSTSAKKNPLLLIRNDHQSGTFSDQTEEPISKNVRSSTFTLLCTSFFVIFNHLSVAVALLLFNLLNTGDIYLTDEQIERDPTWVTYFRVFTARGVIDSFAVSHYAAKFPIYLATSKQFRQEVYKLFCGGRRTGSGLFNTSDSRGTLTPSSHRNSLVNRKRPLGLSAHSLYSQKESPLLNTELLAIKPSRTNHDHNSITPSSLRKRPSPGITRTVIAADGQRIPANTGKL</sequence>
<organism evidence="8 9">
    <name type="scientific">Calicophoron daubneyi</name>
    <name type="common">Rumen fluke</name>
    <name type="synonym">Paramphistomum daubneyi</name>
    <dbReference type="NCBI Taxonomy" id="300641"/>
    <lineage>
        <taxon>Eukaryota</taxon>
        <taxon>Metazoa</taxon>
        <taxon>Spiralia</taxon>
        <taxon>Lophotrochozoa</taxon>
        <taxon>Platyhelminthes</taxon>
        <taxon>Trematoda</taxon>
        <taxon>Digenea</taxon>
        <taxon>Plagiorchiida</taxon>
        <taxon>Pronocephalata</taxon>
        <taxon>Paramphistomoidea</taxon>
        <taxon>Paramphistomidae</taxon>
        <taxon>Calicophoron</taxon>
    </lineage>
</organism>